<dbReference type="Gene3D" id="3.40.470.10">
    <property type="entry name" value="Uracil-DNA glycosylase-like domain"/>
    <property type="match status" value="1"/>
</dbReference>
<keyword evidence="6" id="KW-0411">Iron-sulfur</keyword>
<dbReference type="GO" id="GO:0097506">
    <property type="term" value="F:deaminated base DNA N-glycosylase activity"/>
    <property type="evidence" value="ECO:0007669"/>
    <property type="project" value="UniProtKB-ARBA"/>
</dbReference>
<dbReference type="GO" id="GO:0046872">
    <property type="term" value="F:metal ion binding"/>
    <property type="evidence" value="ECO:0007669"/>
    <property type="project" value="UniProtKB-KW"/>
</dbReference>
<feature type="compositionally biased region" description="Basic residues" evidence="8">
    <location>
        <begin position="33"/>
        <end position="44"/>
    </location>
</feature>
<evidence type="ECO:0000313" key="11">
    <source>
        <dbReference type="Proteomes" id="UP001438189"/>
    </source>
</evidence>
<protein>
    <submittedName>
        <fullName evidence="10">Uracil-DNA glycosylase family protein</fullName>
    </submittedName>
</protein>
<dbReference type="PANTHER" id="PTHR33693">
    <property type="entry name" value="TYPE-5 URACIL-DNA GLYCOSYLASE"/>
    <property type="match status" value="1"/>
</dbReference>
<dbReference type="Pfam" id="PF03167">
    <property type="entry name" value="UDG"/>
    <property type="match status" value="1"/>
</dbReference>
<gene>
    <name evidence="10" type="ORF">ABVB70_22950</name>
</gene>
<name>A0ABD5LSQ4_AGRRD</name>
<organism evidence="10 11">
    <name type="scientific">Agrobacterium radiobacter</name>
    <dbReference type="NCBI Taxonomy" id="362"/>
    <lineage>
        <taxon>Bacteria</taxon>
        <taxon>Pseudomonadati</taxon>
        <taxon>Pseudomonadota</taxon>
        <taxon>Alphaproteobacteria</taxon>
        <taxon>Hyphomicrobiales</taxon>
        <taxon>Rhizobiaceae</taxon>
        <taxon>Rhizobium/Agrobacterium group</taxon>
        <taxon>Agrobacterium</taxon>
        <taxon>Agrobacterium tumefaciens complex</taxon>
    </lineage>
</organism>
<evidence type="ECO:0000256" key="7">
    <source>
        <dbReference type="ARBA" id="ARBA00023204"/>
    </source>
</evidence>
<keyword evidence="7" id="KW-0234">DNA repair</keyword>
<keyword evidence="4" id="KW-0378">Hydrolase</keyword>
<evidence type="ECO:0000256" key="5">
    <source>
        <dbReference type="ARBA" id="ARBA00023004"/>
    </source>
</evidence>
<keyword evidence="2" id="KW-0479">Metal-binding</keyword>
<reference evidence="10 11" key="1">
    <citation type="submission" date="2024-06" db="EMBL/GenBank/DDBJ databases">
        <title>Genome sequencing of Agrobacterium spp. from tobacco in Serbia.</title>
        <authorList>
            <person name="Ilicic R.J."/>
            <person name="Studholme D.J."/>
            <person name="Jelusic A."/>
            <person name="Barac G."/>
            <person name="Bagi F."/>
            <person name="Popovic Milovanovic T."/>
        </authorList>
    </citation>
    <scope>NUCLEOTIDE SEQUENCE [LARGE SCALE GENOMIC DNA]</scope>
    <source>
        <strain evidence="10 11">DA1</strain>
    </source>
</reference>
<keyword evidence="5" id="KW-0408">Iron</keyword>
<sequence length="232" mass="26687">MKWPIFAISAHVRDSAINRNPVIRYVSRHRRGNRSQWAHRRKKTPWPEPREEAVPPAFQPERADASSLRALRGEAESCQRSNLYRHATQLVFGEADTRERVVLVGEQPGNEENLKGRPFVGPAGRLPEECLVVDRSQCYVINAVKHFRFEQRGKRRSHDHPNGGEVLSCVWWLRAGAVPSRSGPYRGEWRERSLCTHRTHKRGDEGPRTCPFDARRHTSFRHDTSFLSAAPS</sequence>
<evidence type="ECO:0000256" key="3">
    <source>
        <dbReference type="ARBA" id="ARBA00022763"/>
    </source>
</evidence>
<feature type="domain" description="Uracil-DNA glycosylase-like" evidence="9">
    <location>
        <begin position="92"/>
        <end position="231"/>
    </location>
</feature>
<dbReference type="SMART" id="SM00987">
    <property type="entry name" value="UreE_C"/>
    <property type="match status" value="1"/>
</dbReference>
<keyword evidence="1" id="KW-0004">4Fe-4S</keyword>
<evidence type="ECO:0000256" key="4">
    <source>
        <dbReference type="ARBA" id="ARBA00022801"/>
    </source>
</evidence>
<feature type="region of interest" description="Disordered" evidence="8">
    <location>
        <begin position="33"/>
        <end position="55"/>
    </location>
</feature>
<comment type="caution">
    <text evidence="10">The sequence shown here is derived from an EMBL/GenBank/DDBJ whole genome shotgun (WGS) entry which is preliminary data.</text>
</comment>
<dbReference type="Proteomes" id="UP001438189">
    <property type="component" value="Unassembled WGS sequence"/>
</dbReference>
<dbReference type="SMART" id="SM00986">
    <property type="entry name" value="UDG"/>
    <property type="match status" value="1"/>
</dbReference>
<dbReference type="AlphaFoldDB" id="A0ABD5LSQ4"/>
<dbReference type="PANTHER" id="PTHR33693:SF9">
    <property type="entry name" value="TYPE-4 URACIL-DNA GLYCOSYLASE"/>
    <property type="match status" value="1"/>
</dbReference>
<evidence type="ECO:0000256" key="6">
    <source>
        <dbReference type="ARBA" id="ARBA00023014"/>
    </source>
</evidence>
<evidence type="ECO:0000256" key="8">
    <source>
        <dbReference type="SAM" id="MobiDB-lite"/>
    </source>
</evidence>
<accession>A0ABD5LSQ4</accession>
<proteinExistence type="predicted"/>
<dbReference type="RefSeq" id="WP_244555428.1">
    <property type="nucleotide sequence ID" value="NZ_JBETME010000012.1"/>
</dbReference>
<evidence type="ECO:0000256" key="1">
    <source>
        <dbReference type="ARBA" id="ARBA00022485"/>
    </source>
</evidence>
<dbReference type="EMBL" id="JBETME010000012">
    <property type="protein sequence ID" value="MES4993176.1"/>
    <property type="molecule type" value="Genomic_DNA"/>
</dbReference>
<dbReference type="SUPFAM" id="SSF52141">
    <property type="entry name" value="Uracil-DNA glycosylase-like"/>
    <property type="match status" value="1"/>
</dbReference>
<dbReference type="GO" id="GO:0051539">
    <property type="term" value="F:4 iron, 4 sulfur cluster binding"/>
    <property type="evidence" value="ECO:0007669"/>
    <property type="project" value="UniProtKB-KW"/>
</dbReference>
<evidence type="ECO:0000256" key="2">
    <source>
        <dbReference type="ARBA" id="ARBA00022723"/>
    </source>
</evidence>
<dbReference type="GO" id="GO:0006281">
    <property type="term" value="P:DNA repair"/>
    <property type="evidence" value="ECO:0007669"/>
    <property type="project" value="UniProtKB-KW"/>
</dbReference>
<keyword evidence="3" id="KW-0227">DNA damage</keyword>
<evidence type="ECO:0000259" key="9">
    <source>
        <dbReference type="SMART" id="SM00986"/>
    </source>
</evidence>
<evidence type="ECO:0000313" key="10">
    <source>
        <dbReference type="EMBL" id="MES4993176.1"/>
    </source>
</evidence>
<dbReference type="InterPro" id="IPR036895">
    <property type="entry name" value="Uracil-DNA_glycosylase-like_sf"/>
</dbReference>
<dbReference type="InterPro" id="IPR005122">
    <property type="entry name" value="Uracil-DNA_glycosylase-like"/>
</dbReference>
<dbReference type="InterPro" id="IPR051536">
    <property type="entry name" value="UDG_Type-4/5"/>
</dbReference>